<dbReference type="EMBL" id="KP266563">
    <property type="protein sequence ID" value="AJR16752.1"/>
    <property type="molecule type" value="mRNA"/>
</dbReference>
<name>A0A0D3QSV7_9BILA</name>
<protein>
    <submittedName>
        <fullName evidence="2">Pigment-dispersing factor II</fullName>
    </submittedName>
</protein>
<proteinExistence type="evidence at transcript level"/>
<accession>A0A0D3QSV7</accession>
<sequence>MKSVIFAICLVIFAGVLLSVSAEYGQESEYDTLTSKLLSRALAQKRNAELINSLLNLPQKLQEAGK</sequence>
<reference evidence="2" key="1">
    <citation type="journal article" date="2015" name="J. Comp. Neurol.">
        <title>Evolution of pigment-dispersing factor neuropeptides in panarthropoda: Insights from onychophora (Velvet Worms) and tardigrada (Water Bears).</title>
        <authorList>
            <person name="Mayer G."/>
            <person name="Hering L."/>
            <person name="Stosch J.M."/>
            <person name="Stevenson P.A."/>
            <person name="Dircksen H."/>
        </authorList>
    </citation>
    <scope>NUCLEOTIDE SEQUENCE</scope>
</reference>
<evidence type="ECO:0000313" key="2">
    <source>
        <dbReference type="EMBL" id="AJR16752.1"/>
    </source>
</evidence>
<keyword evidence="1" id="KW-0732">Signal</keyword>
<feature type="chain" id="PRO_5002265946" evidence="1">
    <location>
        <begin position="23"/>
        <end position="66"/>
    </location>
</feature>
<dbReference type="AlphaFoldDB" id="A0A0D3QSV7"/>
<feature type="signal peptide" evidence="1">
    <location>
        <begin position="1"/>
        <end position="22"/>
    </location>
</feature>
<evidence type="ECO:0000256" key="1">
    <source>
        <dbReference type="SAM" id="SignalP"/>
    </source>
</evidence>
<organism evidence="2">
    <name type="scientific">Principapillatus hitoyensis</name>
    <dbReference type="NCBI Taxonomy" id="1281314"/>
    <lineage>
        <taxon>Eukaryota</taxon>
        <taxon>Metazoa</taxon>
        <taxon>Ecdysozoa</taxon>
        <taxon>Onychophora</taxon>
        <taxon>Udeonychophora</taxon>
        <taxon>Euonychophora</taxon>
        <taxon>Peripatidae</taxon>
        <taxon>Principapillatus</taxon>
    </lineage>
</organism>